<dbReference type="PANTHER" id="PTHR46401:SF2">
    <property type="entry name" value="GLYCOSYLTRANSFERASE WBBK-RELATED"/>
    <property type="match status" value="1"/>
</dbReference>
<sequence length="351" mass="40574">MKKLIIDNIIFQWQKAGGVSAVWYEIISRLLKRDLPVEFIEYEHSCLNKYHKRLDIPKCRILKTVSARYGAIKRYLPVNVSSKEPFIFQSSYYKWCRSKNAINVITVHDFTYEYFCHGLRKWIHHWTKSRAIGKARRIICVSENTKNDLIKFFPAIDTSKISVIYNGVSDAFRPLHPSLRYDENDKFLIFVGNRAGYKNFDLAVEAARATGLKLYIIGQRLCGKEKDRVEKLLGQNYVDLGFVSNERLNMLYNKAYALIYPSSYEGFGMPVIEAQKAGCPVIAMQGSSITEIYGKGSLLIKDEDLGQIVEKIKTLEEGDFRGKVIDEGFKNAKRFSWDKAFEAYLDLYKQL</sequence>
<evidence type="ECO:0000313" key="5">
    <source>
        <dbReference type="Proteomes" id="UP000824055"/>
    </source>
</evidence>
<dbReference type="GO" id="GO:0009103">
    <property type="term" value="P:lipopolysaccharide biosynthetic process"/>
    <property type="evidence" value="ECO:0007669"/>
    <property type="project" value="TreeGrafter"/>
</dbReference>
<accession>A0A9D2FYA5</accession>
<proteinExistence type="predicted"/>
<dbReference type="Pfam" id="PF00534">
    <property type="entry name" value="Glycos_transf_1"/>
    <property type="match status" value="1"/>
</dbReference>
<evidence type="ECO:0000259" key="3">
    <source>
        <dbReference type="Pfam" id="PF13439"/>
    </source>
</evidence>
<reference evidence="4" key="2">
    <citation type="submission" date="2021-04" db="EMBL/GenBank/DDBJ databases">
        <authorList>
            <person name="Gilroy R."/>
        </authorList>
    </citation>
    <scope>NUCLEOTIDE SEQUENCE</scope>
    <source>
        <strain evidence="4">ChiHecec3B27-8219</strain>
    </source>
</reference>
<dbReference type="InterPro" id="IPR001296">
    <property type="entry name" value="Glyco_trans_1"/>
</dbReference>
<name>A0A9D2FYA5_9BACT</name>
<reference evidence="4" key="1">
    <citation type="journal article" date="2021" name="PeerJ">
        <title>Extensive microbial diversity within the chicken gut microbiome revealed by metagenomics and culture.</title>
        <authorList>
            <person name="Gilroy R."/>
            <person name="Ravi A."/>
            <person name="Getino M."/>
            <person name="Pursley I."/>
            <person name="Horton D.L."/>
            <person name="Alikhan N.F."/>
            <person name="Baker D."/>
            <person name="Gharbi K."/>
            <person name="Hall N."/>
            <person name="Watson M."/>
            <person name="Adriaenssens E.M."/>
            <person name="Foster-Nyarko E."/>
            <person name="Jarju S."/>
            <person name="Secka A."/>
            <person name="Antonio M."/>
            <person name="Oren A."/>
            <person name="Chaudhuri R.R."/>
            <person name="La Ragione R."/>
            <person name="Hildebrand F."/>
            <person name="Pallen M.J."/>
        </authorList>
    </citation>
    <scope>NUCLEOTIDE SEQUENCE</scope>
    <source>
        <strain evidence="4">ChiHecec3B27-8219</strain>
    </source>
</reference>
<organism evidence="4 5">
    <name type="scientific">Candidatus Prevotella avicola</name>
    <dbReference type="NCBI Taxonomy" id="2838738"/>
    <lineage>
        <taxon>Bacteria</taxon>
        <taxon>Pseudomonadati</taxon>
        <taxon>Bacteroidota</taxon>
        <taxon>Bacteroidia</taxon>
        <taxon>Bacteroidales</taxon>
        <taxon>Prevotellaceae</taxon>
        <taxon>Prevotella</taxon>
    </lineage>
</organism>
<comment type="caution">
    <text evidence="4">The sequence shown here is derived from an EMBL/GenBank/DDBJ whole genome shotgun (WGS) entry which is preliminary data.</text>
</comment>
<dbReference type="Pfam" id="PF13439">
    <property type="entry name" value="Glyco_transf_4"/>
    <property type="match status" value="1"/>
</dbReference>
<dbReference type="AlphaFoldDB" id="A0A9D2FYA5"/>
<dbReference type="PANTHER" id="PTHR46401">
    <property type="entry name" value="GLYCOSYLTRANSFERASE WBBK-RELATED"/>
    <property type="match status" value="1"/>
</dbReference>
<dbReference type="InterPro" id="IPR028098">
    <property type="entry name" value="Glyco_trans_4-like_N"/>
</dbReference>
<dbReference type="SUPFAM" id="SSF53756">
    <property type="entry name" value="UDP-Glycosyltransferase/glycogen phosphorylase"/>
    <property type="match status" value="1"/>
</dbReference>
<evidence type="ECO:0000259" key="2">
    <source>
        <dbReference type="Pfam" id="PF00534"/>
    </source>
</evidence>
<dbReference type="EMBL" id="DXBE01000031">
    <property type="protein sequence ID" value="HIZ69047.1"/>
    <property type="molecule type" value="Genomic_DNA"/>
</dbReference>
<keyword evidence="1" id="KW-0808">Transferase</keyword>
<protein>
    <submittedName>
        <fullName evidence="4">Glycosyltransferase family 4 protein</fullName>
    </submittedName>
</protein>
<dbReference type="CDD" id="cd03809">
    <property type="entry name" value="GT4_MtfB-like"/>
    <property type="match status" value="1"/>
</dbReference>
<evidence type="ECO:0000313" key="4">
    <source>
        <dbReference type="EMBL" id="HIZ69047.1"/>
    </source>
</evidence>
<dbReference type="Proteomes" id="UP000824055">
    <property type="component" value="Unassembled WGS sequence"/>
</dbReference>
<evidence type="ECO:0000256" key="1">
    <source>
        <dbReference type="ARBA" id="ARBA00022679"/>
    </source>
</evidence>
<feature type="domain" description="Glycosyltransferase subfamily 4-like N-terminal" evidence="3">
    <location>
        <begin position="17"/>
        <end position="170"/>
    </location>
</feature>
<gene>
    <name evidence="4" type="ORF">H9966_04055</name>
</gene>
<dbReference type="GO" id="GO:0016757">
    <property type="term" value="F:glycosyltransferase activity"/>
    <property type="evidence" value="ECO:0007669"/>
    <property type="project" value="InterPro"/>
</dbReference>
<feature type="domain" description="Glycosyl transferase family 1" evidence="2">
    <location>
        <begin position="177"/>
        <end position="319"/>
    </location>
</feature>
<dbReference type="Gene3D" id="3.40.50.2000">
    <property type="entry name" value="Glycogen Phosphorylase B"/>
    <property type="match status" value="2"/>
</dbReference>